<organism evidence="1 2">
    <name type="scientific">Burkholderia gladioli</name>
    <name type="common">Pseudomonas marginata</name>
    <name type="synonym">Phytomonas marginata</name>
    <dbReference type="NCBI Taxonomy" id="28095"/>
    <lineage>
        <taxon>Bacteria</taxon>
        <taxon>Pseudomonadati</taxon>
        <taxon>Pseudomonadota</taxon>
        <taxon>Betaproteobacteria</taxon>
        <taxon>Burkholderiales</taxon>
        <taxon>Burkholderiaceae</taxon>
        <taxon>Burkholderia</taxon>
    </lineage>
</organism>
<accession>A0A2A7S7B0</accession>
<proteinExistence type="predicted"/>
<reference evidence="2" key="1">
    <citation type="submission" date="2017-09" db="EMBL/GenBank/DDBJ databases">
        <title>FDA dAtabase for Regulatory Grade micrObial Sequences (FDA-ARGOS): Supporting development and validation of Infectious Disease Dx tests.</title>
        <authorList>
            <person name="Minogue T."/>
            <person name="Wolcott M."/>
            <person name="Wasieloski L."/>
            <person name="Aguilar W."/>
            <person name="Moore D."/>
            <person name="Tallon L."/>
            <person name="Sadzewicz L."/>
            <person name="Ott S."/>
            <person name="Zhao X."/>
            <person name="Nagaraj S."/>
            <person name="Vavikolanu K."/>
            <person name="Aluvathingal J."/>
            <person name="Nadendla S."/>
            <person name="Sichtig H."/>
        </authorList>
    </citation>
    <scope>NUCLEOTIDE SEQUENCE [LARGE SCALE GENOMIC DNA]</scope>
    <source>
        <strain evidence="2">FDAARGOS_390</strain>
    </source>
</reference>
<gene>
    <name evidence="1" type="ORF">CRM94_34800</name>
</gene>
<evidence type="ECO:0000313" key="2">
    <source>
        <dbReference type="Proteomes" id="UP000220629"/>
    </source>
</evidence>
<comment type="caution">
    <text evidence="1">The sequence shown here is derived from an EMBL/GenBank/DDBJ whole genome shotgun (WGS) entry which is preliminary data.</text>
</comment>
<dbReference type="RefSeq" id="WP_098154493.1">
    <property type="nucleotide sequence ID" value="NZ_CADEWX010000013.1"/>
</dbReference>
<name>A0A2A7S7B0_BURGA</name>
<dbReference type="PIRSF" id="PIRSF029394">
    <property type="entry name" value="UCP029394"/>
    <property type="match status" value="1"/>
</dbReference>
<evidence type="ECO:0000313" key="1">
    <source>
        <dbReference type="EMBL" id="PEH39446.1"/>
    </source>
</evidence>
<sequence length="138" mass="14698">MRDCASYFDMIAASCAEIEAWLAGTDRGEAALDALMARFAPSFTMIGTDGSQLDRAATRALFARLTGVKPGLAISFSAMRVIAAWDGGAAIGYDEHQRDASGPLRSRRSTAVLAREAGDGSAGSEIRWVHLQETWVTA</sequence>
<dbReference type="SUPFAM" id="SSF54427">
    <property type="entry name" value="NTF2-like"/>
    <property type="match status" value="1"/>
</dbReference>
<protein>
    <submittedName>
        <fullName evidence="1">Polyketide cyclase</fullName>
    </submittedName>
</protein>
<dbReference type="EMBL" id="PDDY01000004">
    <property type="protein sequence ID" value="PEH39446.1"/>
    <property type="molecule type" value="Genomic_DNA"/>
</dbReference>
<dbReference type="AlphaFoldDB" id="A0A2A7S7B0"/>
<dbReference type="Proteomes" id="UP000220629">
    <property type="component" value="Unassembled WGS sequence"/>
</dbReference>
<dbReference type="InterPro" id="IPR016918">
    <property type="entry name" value="UCP029394"/>
</dbReference>
<dbReference type="Gene3D" id="3.10.450.50">
    <property type="match status" value="1"/>
</dbReference>
<dbReference type="InterPro" id="IPR032710">
    <property type="entry name" value="NTF2-like_dom_sf"/>
</dbReference>